<dbReference type="GO" id="GO:0004523">
    <property type="term" value="F:RNA-DNA hybrid ribonuclease activity"/>
    <property type="evidence" value="ECO:0007669"/>
    <property type="project" value="InterPro"/>
</dbReference>
<dbReference type="InterPro" id="IPR044730">
    <property type="entry name" value="RNase_H-like_dom_plant"/>
</dbReference>
<protein>
    <recommendedName>
        <fullName evidence="1">RNase H type-1 domain-containing protein</fullName>
    </recommendedName>
</protein>
<evidence type="ECO:0000259" key="1">
    <source>
        <dbReference type="Pfam" id="PF13456"/>
    </source>
</evidence>
<comment type="caution">
    <text evidence="2">The sequence shown here is derived from an EMBL/GenBank/DDBJ whole genome shotgun (WGS) entry which is preliminary data.</text>
</comment>
<reference evidence="2 3" key="1">
    <citation type="submission" date="2019-01" db="EMBL/GenBank/DDBJ databases">
        <title>Sequencing of cultivated peanut Arachis hypogaea provides insights into genome evolution and oil improvement.</title>
        <authorList>
            <person name="Chen X."/>
        </authorList>
    </citation>
    <scope>NUCLEOTIDE SEQUENCE [LARGE SCALE GENOMIC DNA]</scope>
    <source>
        <strain evidence="3">cv. Fuhuasheng</strain>
        <tissue evidence="2">Leaves</tissue>
    </source>
</reference>
<dbReference type="InterPro" id="IPR012337">
    <property type="entry name" value="RNaseH-like_sf"/>
</dbReference>
<feature type="domain" description="RNase H type-1" evidence="1">
    <location>
        <begin position="1"/>
        <end position="81"/>
    </location>
</feature>
<dbReference type="EMBL" id="SDMP01000018">
    <property type="protein sequence ID" value="RYQ97955.1"/>
    <property type="molecule type" value="Genomic_DNA"/>
</dbReference>
<accession>A0A444Y7T6</accession>
<evidence type="ECO:0000313" key="3">
    <source>
        <dbReference type="Proteomes" id="UP000289738"/>
    </source>
</evidence>
<dbReference type="SUPFAM" id="SSF53098">
    <property type="entry name" value="Ribonuclease H-like"/>
    <property type="match status" value="1"/>
</dbReference>
<dbReference type="PANTHER" id="PTHR47723:SF19">
    <property type="entry name" value="POLYNUCLEOTIDYL TRANSFERASE, RIBONUCLEASE H-LIKE SUPERFAMILY PROTEIN"/>
    <property type="match status" value="1"/>
</dbReference>
<dbReference type="GO" id="GO:0003676">
    <property type="term" value="F:nucleic acid binding"/>
    <property type="evidence" value="ECO:0007669"/>
    <property type="project" value="InterPro"/>
</dbReference>
<organism evidence="2 3">
    <name type="scientific">Arachis hypogaea</name>
    <name type="common">Peanut</name>
    <dbReference type="NCBI Taxonomy" id="3818"/>
    <lineage>
        <taxon>Eukaryota</taxon>
        <taxon>Viridiplantae</taxon>
        <taxon>Streptophyta</taxon>
        <taxon>Embryophyta</taxon>
        <taxon>Tracheophyta</taxon>
        <taxon>Spermatophyta</taxon>
        <taxon>Magnoliopsida</taxon>
        <taxon>eudicotyledons</taxon>
        <taxon>Gunneridae</taxon>
        <taxon>Pentapetalae</taxon>
        <taxon>rosids</taxon>
        <taxon>fabids</taxon>
        <taxon>Fabales</taxon>
        <taxon>Fabaceae</taxon>
        <taxon>Papilionoideae</taxon>
        <taxon>50 kb inversion clade</taxon>
        <taxon>dalbergioids sensu lato</taxon>
        <taxon>Dalbergieae</taxon>
        <taxon>Pterocarpus clade</taxon>
        <taxon>Arachis</taxon>
    </lineage>
</organism>
<gene>
    <name evidence="2" type="ORF">Ahy_B08g094029</name>
</gene>
<sequence>MAEIWGMYIGVKLASELGIRTLVVESDSKCAITLTQKMSPEIHGNSSLIRSIKELLVKMEDVKVRHIYREANFCDDTLAKLGQEHELGIKFWEQPPPYLFHHLLADACGMKFSKIAVQ</sequence>
<dbReference type="Proteomes" id="UP000289738">
    <property type="component" value="Chromosome B08"/>
</dbReference>
<dbReference type="Pfam" id="PF13456">
    <property type="entry name" value="RVT_3"/>
    <property type="match status" value="1"/>
</dbReference>
<dbReference type="PANTHER" id="PTHR47723">
    <property type="entry name" value="OS05G0353850 PROTEIN"/>
    <property type="match status" value="1"/>
</dbReference>
<keyword evidence="3" id="KW-1185">Reference proteome</keyword>
<dbReference type="InterPro" id="IPR053151">
    <property type="entry name" value="RNase_H-like"/>
</dbReference>
<proteinExistence type="predicted"/>
<dbReference type="InterPro" id="IPR002156">
    <property type="entry name" value="RNaseH_domain"/>
</dbReference>
<dbReference type="Gene3D" id="3.30.420.10">
    <property type="entry name" value="Ribonuclease H-like superfamily/Ribonuclease H"/>
    <property type="match status" value="1"/>
</dbReference>
<dbReference type="AlphaFoldDB" id="A0A444Y7T6"/>
<dbReference type="CDD" id="cd06222">
    <property type="entry name" value="RNase_H_like"/>
    <property type="match status" value="1"/>
</dbReference>
<evidence type="ECO:0000313" key="2">
    <source>
        <dbReference type="EMBL" id="RYQ97955.1"/>
    </source>
</evidence>
<name>A0A444Y7T6_ARAHY</name>
<dbReference type="InterPro" id="IPR036397">
    <property type="entry name" value="RNaseH_sf"/>
</dbReference>